<dbReference type="InterPro" id="IPR023140">
    <property type="entry name" value="DUF357"/>
</dbReference>
<accession>A0A0H1R0X2</accession>
<gene>
    <name evidence="2" type="ORF">SZ63_03285</name>
</gene>
<evidence type="ECO:0000313" key="3">
    <source>
        <dbReference type="Proteomes" id="UP000035301"/>
    </source>
</evidence>
<dbReference type="PATRIC" id="fig|1550566.3.peg.709"/>
<dbReference type="AlphaFoldDB" id="A0A0H1R0X2"/>
<protein>
    <recommendedName>
        <fullName evidence="1">DUF357 domain-containing protein</fullName>
    </recommendedName>
</protein>
<dbReference type="Proteomes" id="UP000035301">
    <property type="component" value="Unassembled WGS sequence"/>
</dbReference>
<dbReference type="Pfam" id="PF04010">
    <property type="entry name" value="DUF357"/>
    <property type="match status" value="1"/>
</dbReference>
<reference evidence="2 3" key="1">
    <citation type="journal article" date="2015" name="Int. J. Syst. Evol. Microbiol.">
        <title>Methanoculleus sediminis sp. nov., a methanogen from sediments near a submarine mud volcano.</title>
        <authorList>
            <person name="Chen S.C."/>
            <person name="Chen M.F."/>
            <person name="Lai M.C."/>
            <person name="Weng C.Y."/>
            <person name="Wu S.Y."/>
            <person name="Lin S."/>
            <person name="Yang T.F."/>
            <person name="Chen P.C."/>
        </authorList>
    </citation>
    <scope>NUCLEOTIDE SEQUENCE [LARGE SCALE GENOMIC DNA]</scope>
    <source>
        <strain evidence="2 3">S3Fa</strain>
    </source>
</reference>
<dbReference type="STRING" id="1550566.SZ63_03285"/>
<dbReference type="Gene3D" id="1.20.1270.90">
    <property type="entry name" value="AF1782-like"/>
    <property type="match status" value="1"/>
</dbReference>
<comment type="caution">
    <text evidence="2">The sequence shown here is derived from an EMBL/GenBank/DDBJ whole genome shotgun (WGS) entry which is preliminary data.</text>
</comment>
<proteinExistence type="predicted"/>
<dbReference type="InterPro" id="IPR036809">
    <property type="entry name" value="AF1782-like_sf"/>
</dbReference>
<name>A0A0H1R0X2_9EURY</name>
<evidence type="ECO:0000313" key="2">
    <source>
        <dbReference type="EMBL" id="KLK88820.1"/>
    </source>
</evidence>
<sequence length="102" mass="10953">MDACIPESRDAHLEEKTHRYRRMLDAALGAVEAAADEASPLHAGAGEFHSAARAWYAEGADLLDAGDRAAALARFSYGYAWLDAGIRAGLFRVTGDRGLFTV</sequence>
<feature type="domain" description="DUF357" evidence="1">
    <location>
        <begin position="19"/>
        <end position="91"/>
    </location>
</feature>
<dbReference type="SUPFAM" id="SSF158372">
    <property type="entry name" value="AF1782-like"/>
    <property type="match status" value="1"/>
</dbReference>
<evidence type="ECO:0000259" key="1">
    <source>
        <dbReference type="Pfam" id="PF04010"/>
    </source>
</evidence>
<keyword evidence="3" id="KW-1185">Reference proteome</keyword>
<organism evidence="2 3">
    <name type="scientific">Methanoculleus sediminis</name>
    <dbReference type="NCBI Taxonomy" id="1550566"/>
    <lineage>
        <taxon>Archaea</taxon>
        <taxon>Methanobacteriati</taxon>
        <taxon>Methanobacteriota</taxon>
        <taxon>Stenosarchaea group</taxon>
        <taxon>Methanomicrobia</taxon>
        <taxon>Methanomicrobiales</taxon>
        <taxon>Methanomicrobiaceae</taxon>
        <taxon>Methanoculleus</taxon>
    </lineage>
</organism>
<dbReference type="EMBL" id="JXOJ01000002">
    <property type="protein sequence ID" value="KLK88820.1"/>
    <property type="molecule type" value="Genomic_DNA"/>
</dbReference>